<dbReference type="EMBL" id="OOIL02000001">
    <property type="protein sequence ID" value="VFQ58253.1"/>
    <property type="molecule type" value="Genomic_DNA"/>
</dbReference>
<reference evidence="2 3" key="1">
    <citation type="submission" date="2018-04" db="EMBL/GenBank/DDBJ databases">
        <authorList>
            <person name="Vogel A."/>
        </authorList>
    </citation>
    <scope>NUCLEOTIDE SEQUENCE [LARGE SCALE GENOMIC DNA]</scope>
</reference>
<dbReference type="InterPro" id="IPR036397">
    <property type="entry name" value="RNaseH_sf"/>
</dbReference>
<dbReference type="GO" id="GO:0003676">
    <property type="term" value="F:nucleic acid binding"/>
    <property type="evidence" value="ECO:0007669"/>
    <property type="project" value="InterPro"/>
</dbReference>
<dbReference type="GO" id="GO:0008408">
    <property type="term" value="F:3'-5' exonuclease activity"/>
    <property type="evidence" value="ECO:0007669"/>
    <property type="project" value="InterPro"/>
</dbReference>
<evidence type="ECO:0000313" key="3">
    <source>
        <dbReference type="Proteomes" id="UP000595140"/>
    </source>
</evidence>
<dbReference type="Pfam" id="PF01927">
    <property type="entry name" value="Mut7-C"/>
    <property type="match status" value="1"/>
</dbReference>
<proteinExistence type="predicted"/>
<dbReference type="SMART" id="SM00474">
    <property type="entry name" value="35EXOc"/>
    <property type="match status" value="1"/>
</dbReference>
<protein>
    <recommendedName>
        <fullName evidence="1">3'-5' exonuclease domain-containing protein</fullName>
    </recommendedName>
</protein>
<dbReference type="InterPro" id="IPR002782">
    <property type="entry name" value="Mut7-C_RNAse_dom"/>
</dbReference>
<sequence length="520" mass="58608">MDISPSIYFVSSDNSPELAILTRALSRSPVIGLDAEWKPVRSQQSNFPTVSILQIACHVDDDDGDRRSSNKSPLVFLLDLSAILLPSIYDLLKDAFVSPNILKLGFRFKQDLVYLSSTFCSQGCDPGFDRVEPFLDITTIYNHLQQNLQGRRSPKQSKSLAAICQEVLGISLSKELQCSDWSQRPLTEEQKTYAAMDALCLLQVFDVLKARVANIVGNAACSVGKLESSSDNLGLKRILAMPNISDNVCQTSFIEATKMVRTIVTEYPQGITICEEATSLFQFLKNKQMHDAVIWIVRKYGDKLLVSDNDRKPKMSRRVKKSPGRLLAKPKTLVDDEDWQGPPPWDVSLGGDGCPKFLCDVMVEGLAKHLRCVGIDAAVPPMRKPETRNLIEQASKEKRVLLTRDAKLLRHSYLIENQIYRVKSLLKNEQLTEVIATFKLEISEDQLMSRCTKCNGRFIQKALTTEEAVKAAQGFQVIPNCLFDKNLEFWQCIVCKQLYWEGGQYHNAVQKFIDICKLKD</sequence>
<dbReference type="PANTHER" id="PTHR47765:SF2">
    <property type="entry name" value="EXONUCLEASE MUT-7 HOMOLOG"/>
    <property type="match status" value="1"/>
</dbReference>
<dbReference type="OrthoDB" id="10261556at2759"/>
<keyword evidence="3" id="KW-1185">Reference proteome</keyword>
<evidence type="ECO:0000259" key="1">
    <source>
        <dbReference type="SMART" id="SM00474"/>
    </source>
</evidence>
<dbReference type="InterPro" id="IPR012337">
    <property type="entry name" value="RNaseH-like_sf"/>
</dbReference>
<organism evidence="2 3">
    <name type="scientific">Cuscuta campestris</name>
    <dbReference type="NCBI Taxonomy" id="132261"/>
    <lineage>
        <taxon>Eukaryota</taxon>
        <taxon>Viridiplantae</taxon>
        <taxon>Streptophyta</taxon>
        <taxon>Embryophyta</taxon>
        <taxon>Tracheophyta</taxon>
        <taxon>Spermatophyta</taxon>
        <taxon>Magnoliopsida</taxon>
        <taxon>eudicotyledons</taxon>
        <taxon>Gunneridae</taxon>
        <taxon>Pentapetalae</taxon>
        <taxon>asterids</taxon>
        <taxon>lamiids</taxon>
        <taxon>Solanales</taxon>
        <taxon>Convolvulaceae</taxon>
        <taxon>Cuscuteae</taxon>
        <taxon>Cuscuta</taxon>
        <taxon>Cuscuta subgen. Grammica</taxon>
        <taxon>Cuscuta sect. Cleistogrammica</taxon>
    </lineage>
</organism>
<dbReference type="PANTHER" id="PTHR47765">
    <property type="entry name" value="3'-5' EXONUCLEASE DOMAIN-CONTAINING PROTEIN"/>
    <property type="match status" value="1"/>
</dbReference>
<feature type="domain" description="3'-5' exonuclease" evidence="1">
    <location>
        <begin position="8"/>
        <end position="213"/>
    </location>
</feature>
<dbReference type="Gene3D" id="3.30.420.10">
    <property type="entry name" value="Ribonuclease H-like superfamily/Ribonuclease H"/>
    <property type="match status" value="1"/>
</dbReference>
<dbReference type="AlphaFoldDB" id="A0A484JY89"/>
<evidence type="ECO:0000313" key="2">
    <source>
        <dbReference type="EMBL" id="VFQ58253.1"/>
    </source>
</evidence>
<dbReference type="Pfam" id="PF01612">
    <property type="entry name" value="DNA_pol_A_exo1"/>
    <property type="match status" value="1"/>
</dbReference>
<dbReference type="SUPFAM" id="SSF53098">
    <property type="entry name" value="Ribonuclease H-like"/>
    <property type="match status" value="1"/>
</dbReference>
<dbReference type="GO" id="GO:0006139">
    <property type="term" value="P:nucleobase-containing compound metabolic process"/>
    <property type="evidence" value="ECO:0007669"/>
    <property type="project" value="InterPro"/>
</dbReference>
<dbReference type="Proteomes" id="UP000595140">
    <property type="component" value="Unassembled WGS sequence"/>
</dbReference>
<gene>
    <name evidence="2" type="ORF">CCAM_LOCUS29</name>
</gene>
<dbReference type="InterPro" id="IPR052408">
    <property type="entry name" value="Exonuclease_MUT-7-like"/>
</dbReference>
<name>A0A484JY89_9ASTE</name>
<accession>A0A484JY89</accession>
<dbReference type="InterPro" id="IPR002562">
    <property type="entry name" value="3'-5'_exonuclease_dom"/>
</dbReference>